<sequence>MKNLKQIVCIPVATIIMSMGATQVLAETSMESGSTRVVEDTLVLKDPTVSASGKWVFGAALEGLYTNGPAKYNVGDQVESGTISGARPGLNLFAGYGDVTVNYAYRNGNADTTGLYHYATATNPFNYGQTFSSKINENEITVRWLLRDLSTTYFTPYLYAGYVDAKYDNTNTITTPGLVWANNNNSPTLLSTNEWKGSMLGIGGIIPLTKDYGFRLDGALTSTSATYTASNGGYATGTGLGSRFTGTMYYNIAQGWNIQAGGRYQYLNGGNAGSNYIAGVFAMIGYSYK</sequence>
<gene>
    <name evidence="1" type="ORF">GALL_03360</name>
</gene>
<comment type="caution">
    <text evidence="1">The sequence shown here is derived from an EMBL/GenBank/DDBJ whole genome shotgun (WGS) entry which is preliminary data.</text>
</comment>
<evidence type="ECO:0008006" key="2">
    <source>
        <dbReference type="Google" id="ProtNLM"/>
    </source>
</evidence>
<dbReference type="AlphaFoldDB" id="A0A1J5TEX6"/>
<proteinExistence type="predicted"/>
<evidence type="ECO:0000313" key="1">
    <source>
        <dbReference type="EMBL" id="OIR19455.1"/>
    </source>
</evidence>
<dbReference type="EMBL" id="MLJW01000001">
    <property type="protein sequence ID" value="OIR19455.1"/>
    <property type="molecule type" value="Genomic_DNA"/>
</dbReference>
<name>A0A1J5TEX6_9ZZZZ</name>
<accession>A0A1J5TEX6</accession>
<organism evidence="1">
    <name type="scientific">mine drainage metagenome</name>
    <dbReference type="NCBI Taxonomy" id="410659"/>
    <lineage>
        <taxon>unclassified sequences</taxon>
        <taxon>metagenomes</taxon>
        <taxon>ecological metagenomes</taxon>
    </lineage>
</organism>
<reference evidence="1" key="1">
    <citation type="submission" date="2016-10" db="EMBL/GenBank/DDBJ databases">
        <title>Sequence of Gallionella enrichment culture.</title>
        <authorList>
            <person name="Poehlein A."/>
            <person name="Muehling M."/>
            <person name="Daniel R."/>
        </authorList>
    </citation>
    <scope>NUCLEOTIDE SEQUENCE</scope>
</reference>
<protein>
    <recommendedName>
        <fullName evidence="2">Outer membrane protein beta-barrel domain-containing protein</fullName>
    </recommendedName>
</protein>